<keyword evidence="1" id="KW-0238">DNA-binding</keyword>
<evidence type="ECO:0000256" key="1">
    <source>
        <dbReference type="ARBA" id="ARBA00023125"/>
    </source>
</evidence>
<sequence length="81" mass="8850">MSSEVIHAFGQVLREARQHKGWSQQTLAYESEVDRAFISLLESGRKQPSLTTIWALATALGTPVSVLLQQVEGKLATPSQA</sequence>
<name>A0ABY4D5P3_9BACT</name>
<dbReference type="InterPro" id="IPR010982">
    <property type="entry name" value="Lambda_DNA-bd_dom_sf"/>
</dbReference>
<evidence type="ECO:0000313" key="4">
    <source>
        <dbReference type="Proteomes" id="UP000831113"/>
    </source>
</evidence>
<organism evidence="3 4">
    <name type="scientific">Hymenobacter tibetensis</name>
    <dbReference type="NCBI Taxonomy" id="497967"/>
    <lineage>
        <taxon>Bacteria</taxon>
        <taxon>Pseudomonadati</taxon>
        <taxon>Bacteroidota</taxon>
        <taxon>Cytophagia</taxon>
        <taxon>Cytophagales</taxon>
        <taxon>Hymenobacteraceae</taxon>
        <taxon>Hymenobacter</taxon>
    </lineage>
</organism>
<accession>A0ABY4D5P3</accession>
<evidence type="ECO:0000313" key="3">
    <source>
        <dbReference type="EMBL" id="UOG77668.1"/>
    </source>
</evidence>
<dbReference type="Gene3D" id="1.10.260.40">
    <property type="entry name" value="lambda repressor-like DNA-binding domains"/>
    <property type="match status" value="1"/>
</dbReference>
<protein>
    <submittedName>
        <fullName evidence="3">Helix-turn-helix domain-containing protein</fullName>
    </submittedName>
</protein>
<evidence type="ECO:0000259" key="2">
    <source>
        <dbReference type="PROSITE" id="PS50943"/>
    </source>
</evidence>
<dbReference type="Proteomes" id="UP000831113">
    <property type="component" value="Plasmid unnamed6"/>
</dbReference>
<keyword evidence="3" id="KW-0614">Plasmid</keyword>
<dbReference type="CDD" id="cd00093">
    <property type="entry name" value="HTH_XRE"/>
    <property type="match status" value="1"/>
</dbReference>
<gene>
    <name evidence="3" type="ORF">MTX78_25175</name>
</gene>
<dbReference type="InterPro" id="IPR001387">
    <property type="entry name" value="Cro/C1-type_HTH"/>
</dbReference>
<dbReference type="SMART" id="SM00530">
    <property type="entry name" value="HTH_XRE"/>
    <property type="match status" value="1"/>
</dbReference>
<dbReference type="EMBL" id="CP094675">
    <property type="protein sequence ID" value="UOG77668.1"/>
    <property type="molecule type" value="Genomic_DNA"/>
</dbReference>
<dbReference type="Pfam" id="PF01381">
    <property type="entry name" value="HTH_3"/>
    <property type="match status" value="1"/>
</dbReference>
<reference evidence="3 4" key="1">
    <citation type="submission" date="2022-03" db="EMBL/GenBank/DDBJ databases">
        <title>Hymenobactersp. isolated from the air.</title>
        <authorList>
            <person name="Won M."/>
            <person name="Kwon S.-W."/>
        </authorList>
    </citation>
    <scope>NUCLEOTIDE SEQUENCE [LARGE SCALE GENOMIC DNA]</scope>
    <source>
        <strain evidence="3 4">KACC 21982</strain>
        <plasmid evidence="3 4">unnamed6</plasmid>
    </source>
</reference>
<dbReference type="RefSeq" id="WP_243803532.1">
    <property type="nucleotide sequence ID" value="NZ_CP094675.1"/>
</dbReference>
<dbReference type="InterPro" id="IPR050807">
    <property type="entry name" value="TransReg_Diox_bact_type"/>
</dbReference>
<feature type="domain" description="HTH cro/C1-type" evidence="2">
    <location>
        <begin position="13"/>
        <end position="67"/>
    </location>
</feature>
<geneLocation type="plasmid" evidence="3 4">
    <name>unnamed6</name>
</geneLocation>
<dbReference type="SUPFAM" id="SSF47413">
    <property type="entry name" value="lambda repressor-like DNA-binding domains"/>
    <property type="match status" value="1"/>
</dbReference>
<proteinExistence type="predicted"/>
<dbReference type="PROSITE" id="PS50943">
    <property type="entry name" value="HTH_CROC1"/>
    <property type="match status" value="1"/>
</dbReference>
<dbReference type="PANTHER" id="PTHR46797">
    <property type="entry name" value="HTH-TYPE TRANSCRIPTIONAL REGULATOR"/>
    <property type="match status" value="1"/>
</dbReference>
<keyword evidence="4" id="KW-1185">Reference proteome</keyword>
<dbReference type="PANTHER" id="PTHR46797:SF1">
    <property type="entry name" value="METHYLPHOSPHONATE SYNTHASE"/>
    <property type="match status" value="1"/>
</dbReference>